<dbReference type="Proteomes" id="UP000499080">
    <property type="component" value="Unassembled WGS sequence"/>
</dbReference>
<evidence type="ECO:0008006" key="3">
    <source>
        <dbReference type="Google" id="ProtNLM"/>
    </source>
</evidence>
<dbReference type="EMBL" id="BGPR01076299">
    <property type="protein sequence ID" value="GBL60392.1"/>
    <property type="molecule type" value="Genomic_DNA"/>
</dbReference>
<dbReference type="PANTHER" id="PTHR47331">
    <property type="entry name" value="PHD-TYPE DOMAIN-CONTAINING PROTEIN"/>
    <property type="match status" value="1"/>
</dbReference>
<organism evidence="1 2">
    <name type="scientific">Araneus ventricosus</name>
    <name type="common">Orbweaver spider</name>
    <name type="synonym">Epeira ventricosa</name>
    <dbReference type="NCBI Taxonomy" id="182803"/>
    <lineage>
        <taxon>Eukaryota</taxon>
        <taxon>Metazoa</taxon>
        <taxon>Ecdysozoa</taxon>
        <taxon>Arthropoda</taxon>
        <taxon>Chelicerata</taxon>
        <taxon>Arachnida</taxon>
        <taxon>Araneae</taxon>
        <taxon>Araneomorphae</taxon>
        <taxon>Entelegynae</taxon>
        <taxon>Araneoidea</taxon>
        <taxon>Araneidae</taxon>
        <taxon>Araneus</taxon>
    </lineage>
</organism>
<evidence type="ECO:0000313" key="1">
    <source>
        <dbReference type="EMBL" id="GBL60392.1"/>
    </source>
</evidence>
<reference evidence="1 2" key="1">
    <citation type="journal article" date="2019" name="Sci. Rep.">
        <title>Orb-weaving spider Araneus ventricosus genome elucidates the spidroin gene catalogue.</title>
        <authorList>
            <person name="Kono N."/>
            <person name="Nakamura H."/>
            <person name="Ohtoshi R."/>
            <person name="Moran D.A.P."/>
            <person name="Shinohara A."/>
            <person name="Yoshida Y."/>
            <person name="Fujiwara M."/>
            <person name="Mori M."/>
            <person name="Tomita M."/>
            <person name="Arakawa K."/>
        </authorList>
    </citation>
    <scope>NUCLEOTIDE SEQUENCE [LARGE SCALE GENOMIC DNA]</scope>
</reference>
<name>A0A4Y1ZP03_ARAVE</name>
<dbReference type="OrthoDB" id="5967017at2759"/>
<evidence type="ECO:0000313" key="2">
    <source>
        <dbReference type="Proteomes" id="UP000499080"/>
    </source>
</evidence>
<gene>
    <name evidence="1" type="ORF">AVEN_189181_1</name>
</gene>
<proteinExistence type="predicted"/>
<dbReference type="PANTHER" id="PTHR47331:SF5">
    <property type="entry name" value="RIBONUCLEASE H"/>
    <property type="match status" value="1"/>
</dbReference>
<dbReference type="AlphaFoldDB" id="A0A4Y1ZP03"/>
<comment type="caution">
    <text evidence="1">The sequence shown here is derived from an EMBL/GenBank/DDBJ whole genome shotgun (WGS) entry which is preliminary data.</text>
</comment>
<sequence length="302" mass="34899">MNKLLSIEPVRNISNVRALRKLFDECEIQIRSLESLNVTFGSYGNLLCPIILQKIPEELNFEFNRNRKEQSFDITELIEFLRNEINCCEAANLMNYSKTFQRQDTKKDGNQRNNSEFKPKIASASTSSTMNYKCIFCNKNHGKFKCEELDAEKKREFLKNNGRCFLCFGQRHLGIFCSYKHLSCKKCRGKPHHESICLNPKMHIPSEIPEKEESADISQNSSATTGSDVILPTVYAVGEGKRKNCVLRCLLHRGSQVSFIREDISKKLGLESKGYSNLNIHTFAEKNCKHWRQRKVELRCEL</sequence>
<accession>A0A4Y1ZP03</accession>
<keyword evidence="2" id="KW-1185">Reference proteome</keyword>
<protein>
    <recommendedName>
        <fullName evidence="3">Peptidase aspartic putative domain-containing protein</fullName>
    </recommendedName>
</protein>